<dbReference type="PANTHER" id="PTHR46401">
    <property type="entry name" value="GLYCOSYLTRANSFERASE WBBK-RELATED"/>
    <property type="match status" value="1"/>
</dbReference>
<gene>
    <name evidence="2" type="ORF">FIV42_28600</name>
</gene>
<dbReference type="GO" id="GO:0016757">
    <property type="term" value="F:glycosyltransferase activity"/>
    <property type="evidence" value="ECO:0007669"/>
    <property type="project" value="TreeGrafter"/>
</dbReference>
<dbReference type="AlphaFoldDB" id="A0A4Y6Q1T1"/>
<sequence>MPDTTHDIICLSSQSWDDGMWTNKQHIMSRLAKKHRVIHVDYGLKPLPLYAFRRLRQKPSDLLRPLRMLVDGVQHREGGLHVADSYNPIWAGIFPHGNPIRDFASFDLKTLFLKRFMKREGITDPIVWVYHPGYARAVDRLPKKLLVYDCVDNYEAFPTYKGHEDWIRDRERELCEKADLVFTTSQELYDLKSPFNPDDTHLVHNVGDAEHFKTALEPSTPVADDIEDLEGPVIGFVGAVSDYKLDAEWLVRAAERHPEWNIVVVGPIGRADPSTDVTTLKNTANVHLLGLRDYEVLPSYLKRFDVAVIPYRINEATRSVFPIKFFEFLATGTPTVISNLPALAEFYDAVLVAETADEFVQKCEEALELGEQGQETRIALAEEHSWPARIAKIMSLIDDKL</sequence>
<dbReference type="GO" id="GO:0009103">
    <property type="term" value="P:lipopolysaccharide biosynthetic process"/>
    <property type="evidence" value="ECO:0007669"/>
    <property type="project" value="TreeGrafter"/>
</dbReference>
<keyword evidence="3" id="KW-1185">Reference proteome</keyword>
<keyword evidence="1 2" id="KW-0808">Transferase</keyword>
<evidence type="ECO:0000256" key="1">
    <source>
        <dbReference type="ARBA" id="ARBA00022679"/>
    </source>
</evidence>
<dbReference type="Gene3D" id="3.40.50.11010">
    <property type="match status" value="1"/>
</dbReference>
<proteinExistence type="predicted"/>
<evidence type="ECO:0000313" key="3">
    <source>
        <dbReference type="Proteomes" id="UP000315995"/>
    </source>
</evidence>
<organism evidence="2 3">
    <name type="scientific">Persicimonas caeni</name>
    <dbReference type="NCBI Taxonomy" id="2292766"/>
    <lineage>
        <taxon>Bacteria</taxon>
        <taxon>Deltaproteobacteria</taxon>
        <taxon>Bradymonadales</taxon>
        <taxon>Bradymonadaceae</taxon>
        <taxon>Persicimonas</taxon>
    </lineage>
</organism>
<protein>
    <submittedName>
        <fullName evidence="2">Glycosyltransferase family 1 protein</fullName>
    </submittedName>
</protein>
<evidence type="ECO:0000313" key="2">
    <source>
        <dbReference type="EMBL" id="QDG54561.1"/>
    </source>
</evidence>
<name>A0A4Y6Q1T1_PERCE</name>
<dbReference type="SUPFAM" id="SSF53756">
    <property type="entry name" value="UDP-Glycosyltransferase/glycogen phosphorylase"/>
    <property type="match status" value="1"/>
</dbReference>
<dbReference type="PANTHER" id="PTHR46401:SF2">
    <property type="entry name" value="GLYCOSYLTRANSFERASE WBBK-RELATED"/>
    <property type="match status" value="1"/>
</dbReference>
<accession>A0A4Y6Q1T1</accession>
<dbReference type="Proteomes" id="UP000315995">
    <property type="component" value="Chromosome"/>
</dbReference>
<dbReference type="OrthoDB" id="9816564at2"/>
<dbReference type="RefSeq" id="WP_141201005.1">
    <property type="nucleotide sequence ID" value="NZ_CP041186.1"/>
</dbReference>
<dbReference type="Pfam" id="PF13692">
    <property type="entry name" value="Glyco_trans_1_4"/>
    <property type="match status" value="1"/>
</dbReference>
<dbReference type="Gene3D" id="3.40.50.2000">
    <property type="entry name" value="Glycogen Phosphorylase B"/>
    <property type="match status" value="1"/>
</dbReference>
<accession>A0A5B8YCT8</accession>
<reference evidence="2 3" key="1">
    <citation type="submission" date="2019-06" db="EMBL/GenBank/DDBJ databases">
        <title>Persicimonas caeni gen. nov., sp. nov., a predatory bacterium isolated from solar saltern.</title>
        <authorList>
            <person name="Wang S."/>
        </authorList>
    </citation>
    <scope>NUCLEOTIDE SEQUENCE [LARGE SCALE GENOMIC DNA]</scope>
    <source>
        <strain evidence="2 3">YN101</strain>
    </source>
</reference>
<dbReference type="EMBL" id="CP041186">
    <property type="protein sequence ID" value="QDG54561.1"/>
    <property type="molecule type" value="Genomic_DNA"/>
</dbReference>